<dbReference type="AlphaFoldDB" id="A0A182Y0I7"/>
<reference evidence="1" key="2">
    <citation type="submission" date="2020-05" db="UniProtKB">
        <authorList>
            <consortium name="EnsemblMetazoa"/>
        </authorList>
    </citation>
    <scope>IDENTIFICATION</scope>
    <source>
        <strain evidence="1">Indian</strain>
    </source>
</reference>
<dbReference type="VEuPathDB" id="VectorBase:ASTEI01973"/>
<name>A0A182Y0I7_ANOST</name>
<keyword evidence="2" id="KW-1185">Reference proteome</keyword>
<dbReference type="EnsemblMetazoa" id="ASTEI01973-RA">
    <property type="protein sequence ID" value="ASTEI01973-PA"/>
    <property type="gene ID" value="ASTEI01973"/>
</dbReference>
<dbReference type="Proteomes" id="UP000076408">
    <property type="component" value="Unassembled WGS sequence"/>
</dbReference>
<evidence type="ECO:0000313" key="1">
    <source>
        <dbReference type="EnsemblMetazoa" id="ASTEI01973-PA"/>
    </source>
</evidence>
<sequence length="48" mass="5397">EQQQQQHQRRAFVAAAAAAELLQPRRSCSDSFQLDFLATDPYHPGAQL</sequence>
<proteinExistence type="predicted"/>
<organism evidence="1 2">
    <name type="scientific">Anopheles stephensi</name>
    <name type="common">Indo-Pakistan malaria mosquito</name>
    <dbReference type="NCBI Taxonomy" id="30069"/>
    <lineage>
        <taxon>Eukaryota</taxon>
        <taxon>Metazoa</taxon>
        <taxon>Ecdysozoa</taxon>
        <taxon>Arthropoda</taxon>
        <taxon>Hexapoda</taxon>
        <taxon>Insecta</taxon>
        <taxon>Pterygota</taxon>
        <taxon>Neoptera</taxon>
        <taxon>Endopterygota</taxon>
        <taxon>Diptera</taxon>
        <taxon>Nematocera</taxon>
        <taxon>Culicoidea</taxon>
        <taxon>Culicidae</taxon>
        <taxon>Anophelinae</taxon>
        <taxon>Anopheles</taxon>
    </lineage>
</organism>
<reference evidence="2" key="1">
    <citation type="journal article" date="2014" name="Genome Biol.">
        <title>Genome analysis of a major urban malaria vector mosquito, Anopheles stephensi.</title>
        <authorList>
            <person name="Jiang X."/>
            <person name="Peery A."/>
            <person name="Hall A.B."/>
            <person name="Sharma A."/>
            <person name="Chen X.G."/>
            <person name="Waterhouse R.M."/>
            <person name="Komissarov A."/>
            <person name="Riehle M.M."/>
            <person name="Shouche Y."/>
            <person name="Sharakhova M.V."/>
            <person name="Lawson D."/>
            <person name="Pakpour N."/>
            <person name="Arensburger P."/>
            <person name="Davidson V.L."/>
            <person name="Eiglmeier K."/>
            <person name="Emrich S."/>
            <person name="George P."/>
            <person name="Kennedy R.C."/>
            <person name="Mane S.P."/>
            <person name="Maslen G."/>
            <person name="Oringanje C."/>
            <person name="Qi Y."/>
            <person name="Settlage R."/>
            <person name="Tojo M."/>
            <person name="Tubio J.M."/>
            <person name="Unger M.F."/>
            <person name="Wang B."/>
            <person name="Vernick K.D."/>
            <person name="Ribeiro J.M."/>
            <person name="James A.A."/>
            <person name="Michel K."/>
            <person name="Riehle M.A."/>
            <person name="Luckhart S."/>
            <person name="Sharakhov I.V."/>
            <person name="Tu Z."/>
        </authorList>
    </citation>
    <scope>NUCLEOTIDE SEQUENCE [LARGE SCALE GENOMIC DNA]</scope>
    <source>
        <strain evidence="2">Indian</strain>
    </source>
</reference>
<accession>A0A182Y0I7</accession>
<protein>
    <submittedName>
        <fullName evidence="1">Uncharacterized protein</fullName>
    </submittedName>
</protein>
<evidence type="ECO:0000313" key="2">
    <source>
        <dbReference type="Proteomes" id="UP000076408"/>
    </source>
</evidence>